<dbReference type="PROSITE" id="PS51892">
    <property type="entry name" value="SUBTILASE"/>
    <property type="match status" value="1"/>
</dbReference>
<dbReference type="InterPro" id="IPR022398">
    <property type="entry name" value="Peptidase_S8_His-AS"/>
</dbReference>
<dbReference type="Pfam" id="PF00082">
    <property type="entry name" value="Peptidase_S8"/>
    <property type="match status" value="1"/>
</dbReference>
<evidence type="ECO:0000313" key="8">
    <source>
        <dbReference type="EMBL" id="GEO11691.1"/>
    </source>
</evidence>
<keyword evidence="9" id="KW-1185">Reference proteome</keyword>
<dbReference type="InterPro" id="IPR015500">
    <property type="entry name" value="Peptidase_S8_subtilisin-rel"/>
</dbReference>
<keyword evidence="2 5" id="KW-0645">Protease</keyword>
<sequence length="561" mass="61804">MHSVKKVFLLGFISISSIVYGQDPLKGWHLKDATSDSFHGISINKTYDFLKGRKSKPVIVAVIDSGVDTTNEDLKNILWRNPKEIPGNGKDEDGNGYVDDVYGWNFLGGKDGRNVKTESAEATRIYHRYKSKFDNKTLDMASLSGDDKEEYELWKQASKIVIGKPEEQMELMFLEMAYKAVKKHEKVLRDEMKKDTFTVADLEKFTAATPAAQRAKLGYINFIKLTGIDSEDTNTTVFKELEEYIEEKKRAQDAKEKAPENYRAEIVKDNYKNINDRFYGNSDVMGPSPMHGTHVAGIIGAQRDNGIGADGVAQNVKVMMIRAVPDGDEYDKDIALAIKYAVDNGAKVINMSFGKGLSPEKNWVDDAVRYAELKDVLIIHAAGNDGENTDTTGNFPNPELKVLHRKASNFITVGASSDPKVSGDYVADFSNYGKSTVDVFAPGVKIYSTLPGKSTYGFLKGTSMASPVVAGVAAVIRSYFPDLSASQVKYVIEKSAIVDSALKVTRPGTKETVPFNELSTSGGLINALAAVKIATTLQPDKKEIKKEILPKPTFKNLPVKK</sequence>
<organism evidence="8 9">
    <name type="scientific">Segetibacter aerophilus</name>
    <dbReference type="NCBI Taxonomy" id="670293"/>
    <lineage>
        <taxon>Bacteria</taxon>
        <taxon>Pseudomonadati</taxon>
        <taxon>Bacteroidota</taxon>
        <taxon>Chitinophagia</taxon>
        <taxon>Chitinophagales</taxon>
        <taxon>Chitinophagaceae</taxon>
        <taxon>Segetibacter</taxon>
    </lineage>
</organism>
<evidence type="ECO:0000256" key="6">
    <source>
        <dbReference type="RuleBase" id="RU003355"/>
    </source>
</evidence>
<evidence type="ECO:0000256" key="2">
    <source>
        <dbReference type="ARBA" id="ARBA00022670"/>
    </source>
</evidence>
<keyword evidence="3 5" id="KW-0378">Hydrolase</keyword>
<dbReference type="EMBL" id="BJYT01000027">
    <property type="protein sequence ID" value="GEO11691.1"/>
    <property type="molecule type" value="Genomic_DNA"/>
</dbReference>
<accession>A0A512BIA8</accession>
<gene>
    <name evidence="8" type="ORF">SAE01_41870</name>
</gene>
<dbReference type="PRINTS" id="PR00723">
    <property type="entry name" value="SUBTILISIN"/>
</dbReference>
<dbReference type="InterPro" id="IPR023827">
    <property type="entry name" value="Peptidase_S8_Asp-AS"/>
</dbReference>
<dbReference type="Proteomes" id="UP000321513">
    <property type="component" value="Unassembled WGS sequence"/>
</dbReference>
<dbReference type="OrthoDB" id="9798386at2"/>
<feature type="active site" description="Charge relay system" evidence="5">
    <location>
        <position position="463"/>
    </location>
</feature>
<dbReference type="CDD" id="cd07483">
    <property type="entry name" value="Peptidases_S8_Subtilisin_Novo-like"/>
    <property type="match status" value="1"/>
</dbReference>
<dbReference type="AlphaFoldDB" id="A0A512BIA8"/>
<feature type="active site" description="Charge relay system" evidence="5">
    <location>
        <position position="291"/>
    </location>
</feature>
<name>A0A512BIA8_9BACT</name>
<dbReference type="GO" id="GO:0006508">
    <property type="term" value="P:proteolysis"/>
    <property type="evidence" value="ECO:0007669"/>
    <property type="project" value="UniProtKB-KW"/>
</dbReference>
<reference evidence="8 9" key="1">
    <citation type="submission" date="2019-07" db="EMBL/GenBank/DDBJ databases">
        <title>Whole genome shotgun sequence of Segetibacter aerophilus NBRC 106135.</title>
        <authorList>
            <person name="Hosoyama A."/>
            <person name="Uohara A."/>
            <person name="Ohji S."/>
            <person name="Ichikawa N."/>
        </authorList>
    </citation>
    <scope>NUCLEOTIDE SEQUENCE [LARGE SCALE GENOMIC DNA]</scope>
    <source>
        <strain evidence="8 9">NBRC 106135</strain>
    </source>
</reference>
<evidence type="ECO:0000256" key="5">
    <source>
        <dbReference type="PROSITE-ProRule" id="PRU01240"/>
    </source>
</evidence>
<evidence type="ECO:0000256" key="4">
    <source>
        <dbReference type="ARBA" id="ARBA00022825"/>
    </source>
</evidence>
<evidence type="ECO:0000259" key="7">
    <source>
        <dbReference type="Pfam" id="PF00082"/>
    </source>
</evidence>
<protein>
    <submittedName>
        <fullName evidence="8">Peptidase S8</fullName>
    </submittedName>
</protein>
<feature type="active site" description="Charge relay system" evidence="5">
    <location>
        <position position="64"/>
    </location>
</feature>
<evidence type="ECO:0000256" key="1">
    <source>
        <dbReference type="ARBA" id="ARBA00011073"/>
    </source>
</evidence>
<dbReference type="PROSITE" id="PS00137">
    <property type="entry name" value="SUBTILASE_HIS"/>
    <property type="match status" value="1"/>
</dbReference>
<dbReference type="PROSITE" id="PS00138">
    <property type="entry name" value="SUBTILASE_SER"/>
    <property type="match status" value="1"/>
</dbReference>
<dbReference type="Gene3D" id="3.40.50.200">
    <property type="entry name" value="Peptidase S8/S53 domain"/>
    <property type="match status" value="2"/>
</dbReference>
<dbReference type="PANTHER" id="PTHR43399">
    <property type="entry name" value="SUBTILISIN-RELATED"/>
    <property type="match status" value="1"/>
</dbReference>
<dbReference type="GO" id="GO:0004252">
    <property type="term" value="F:serine-type endopeptidase activity"/>
    <property type="evidence" value="ECO:0007669"/>
    <property type="project" value="UniProtKB-UniRule"/>
</dbReference>
<dbReference type="InterPro" id="IPR023828">
    <property type="entry name" value="Peptidase_S8_Ser-AS"/>
</dbReference>
<comment type="similarity">
    <text evidence="1 5 6">Belongs to the peptidase S8 family.</text>
</comment>
<dbReference type="InterPro" id="IPR036852">
    <property type="entry name" value="Peptidase_S8/S53_dom_sf"/>
</dbReference>
<evidence type="ECO:0000313" key="9">
    <source>
        <dbReference type="Proteomes" id="UP000321513"/>
    </source>
</evidence>
<dbReference type="PROSITE" id="PS00136">
    <property type="entry name" value="SUBTILASE_ASP"/>
    <property type="match status" value="1"/>
</dbReference>
<feature type="domain" description="Peptidase S8/S53" evidence="7">
    <location>
        <begin position="56"/>
        <end position="502"/>
    </location>
</feature>
<dbReference type="InterPro" id="IPR000209">
    <property type="entry name" value="Peptidase_S8/S53_dom"/>
</dbReference>
<keyword evidence="4 5" id="KW-0720">Serine protease</keyword>
<dbReference type="InterPro" id="IPR051048">
    <property type="entry name" value="Peptidase_S8/S53_subtilisin"/>
</dbReference>
<proteinExistence type="inferred from homology"/>
<comment type="caution">
    <text evidence="8">The sequence shown here is derived from an EMBL/GenBank/DDBJ whole genome shotgun (WGS) entry which is preliminary data.</text>
</comment>
<dbReference type="SUPFAM" id="SSF52743">
    <property type="entry name" value="Subtilisin-like"/>
    <property type="match status" value="1"/>
</dbReference>
<dbReference type="RefSeq" id="WP_147205804.1">
    <property type="nucleotide sequence ID" value="NZ_BJYT01000027.1"/>
</dbReference>
<dbReference type="InterPro" id="IPR034080">
    <property type="entry name" value="Protease_P7-like_dom"/>
</dbReference>
<dbReference type="PANTHER" id="PTHR43399:SF4">
    <property type="entry name" value="CELL WALL-ASSOCIATED PROTEASE"/>
    <property type="match status" value="1"/>
</dbReference>
<evidence type="ECO:0000256" key="3">
    <source>
        <dbReference type="ARBA" id="ARBA00022801"/>
    </source>
</evidence>